<dbReference type="InterPro" id="IPR000242">
    <property type="entry name" value="PTP_cat"/>
</dbReference>
<sequence>MYCRHSKKEVLVELSSSSEESLVLANKADNMEIRRSGKNLSEDDGANGTLDLKAHWDQMSKEEIEEELRIHQEAWERKRGRSEFPDQVMVPYMPRIPGRAVEKWRKEIQSEIEEDDYSSVQEEMEEEEPAHLAIDVDDQDDQGQTRLYTGTDKPGSWTEKLKSCLPSFTTDSGFSELDTASQSSSSSETAKESENGRAKWKTSFYGVVGLVVILGFLALFGGLPPDSGSFFRLSRASKATPLHQRLHETTVLGHVIGAVDLQNSIINSNVSVPSLIEEATDIHNILPYPGDSFKLVKDLVERFKTNAVTGKTFNTGGLVKFVDDLTAWTPLNISMDPKREQSLESLRNVDLNMTENVNKWLDTFRDLETKKTKYLVEYVDVFKKAYESLENYLKSFPPMIEALCMDLTPIKELDGLKEQHLKKIAEIKALVNPNSQVLKIYVPMLDEFFQNDDVRVAVQILNGLTPSVRRSPPPKALFAFPRGIEDLNKVPEDLKDPWLMKVLNENRDLDKLAKSLKYILHLTGNMNYASQLFHRFKAKNSPESLVPDEKHLKYLRELGNLNLNYMKPMASVWKSEKIFELLQGQDDTELAKLSVSADVLKLETDRNDICEALSLSSKNLALKIKEDIINTNYTEIMFKYNRNETIHNGIVNQFKELVDTLTTWYPQIEAKTPDLSASISKIAEEAAPLEEKLINSTNWNRETWEASRNTFEDLQKIVYFLSEPTPKRMKREANEYADLRNSFQQLRDVEDAIQNITTKPLEYGFDELLNLNISETAGLSRELGYSQRFMETLVHLDAAIATIEGEGPKAGWTNSGEAVTALKKIKHKEDFGPVEESQNLTEHAKVYKVLDKIGETIPNMTLDTWRKEVESLPNPDSKLTEALYQLDGLEYAKMRGEMDMEEALGKVEEFFDGFFEKPVPEKAEETYLDLSVPLFFMGILTLLHILPAVYFYRYELYLKAYRANLSGPAYEPPKPPEPVKEPHVACPLPIRQVNKKGVILRVQAKGDPVEPPVKKEEATKKELIWDTLPSGEPEDDENMKPEEESNLLWVPIGDQWAEKDPISYGSDDLRSIGIDTLSTQSDKSDMMDITRSDYTIPVCSDSENEDILDRREYAEFPKEAEMTLEEVWEKYKYPWALKNRLTLQGYRTMTQMHVKDVKAWGLMEAAENDKDKKKEELEKEKDVQARIQWDQMLERDMDEVLRRRVNQEEVCRIQMKKQNLEQKLVDLEKASRDPLCNAERYIRDSYIPEPEEEINITRIAFESVNKIDNFIQSTYQDRYDHIYRCRSDMYTHDWARVKMSKDEPEDCDFYDACYVYPWPEVFEKVAKYIQTSEVWFPLRQGDVLRVRRNRIREYLIECTDAKQKFDACGVQRTFKITLILHGRRTETKKLKLLHMIDWDQDGLPKDWQHYVRVAERINRESMKVSAKGKKTEALSTKNQLFPSFDRKILIQPYTKLILIDRGFSTLQFHVFISLAFAKSSPSDNPKFRFCQFLKLPTTRPIFHFQRPVAVMSKHGNGRAMTLIISLMAAILARLDDDVSIHSMAQGARASKRHAITCCNQVYFWRMVHYELLFRVSFELYFWLRVTSQLRHLWFKSLRNQRVQMDERFAAYQDIVLAHKTEFLRIECRMWWYHFECELARYKRMEHMVEYLRKINEGFQYERREERRGAQTLYDAMDKAPEDDQRPPYLSVEPIRRKPLREGDKPRQKGRQDPVLDRDELTEQEKVYAEFEIDPLVGGRKLDGCYHWVKPSEQKEKFVKGVPVPENWKYWYTKEEQTGVVVPNPFF</sequence>
<evidence type="ECO:0000259" key="3">
    <source>
        <dbReference type="SMART" id="SM00404"/>
    </source>
</evidence>
<dbReference type="eggNOG" id="KOG4740">
    <property type="taxonomic scope" value="Eukaryota"/>
</dbReference>
<dbReference type="SUPFAM" id="SSF52799">
    <property type="entry name" value="(Phosphotyrosine protein) phosphatases II"/>
    <property type="match status" value="1"/>
</dbReference>
<keyword evidence="2" id="KW-0472">Membrane</keyword>
<protein>
    <recommendedName>
        <fullName evidence="3">Protein-tyrosine phosphatase catalytic domain-containing protein</fullName>
    </recommendedName>
</protein>
<dbReference type="Pfam" id="PF00102">
    <property type="entry name" value="Y_phosphatase"/>
    <property type="match status" value="1"/>
</dbReference>
<dbReference type="STRING" id="135651.G0MVT7"/>
<dbReference type="InterPro" id="IPR053345">
    <property type="entry name" value="Ankyrin_repeat-containing"/>
</dbReference>
<dbReference type="InterPro" id="IPR003595">
    <property type="entry name" value="Tyr_Pase_cat"/>
</dbReference>
<evidence type="ECO:0000256" key="2">
    <source>
        <dbReference type="SAM" id="Phobius"/>
    </source>
</evidence>
<dbReference type="OrthoDB" id="10600054at2759"/>
<dbReference type="Proteomes" id="UP000008068">
    <property type="component" value="Unassembled WGS sequence"/>
</dbReference>
<evidence type="ECO:0000313" key="5">
    <source>
        <dbReference type="Proteomes" id="UP000008068"/>
    </source>
</evidence>
<dbReference type="Gene3D" id="3.90.190.10">
    <property type="entry name" value="Protein tyrosine phosphatase superfamily"/>
    <property type="match status" value="1"/>
</dbReference>
<dbReference type="EMBL" id="GL379815">
    <property type="protein sequence ID" value="EGT45307.1"/>
    <property type="molecule type" value="Genomic_DNA"/>
</dbReference>
<dbReference type="GO" id="GO:0004725">
    <property type="term" value="F:protein tyrosine phosphatase activity"/>
    <property type="evidence" value="ECO:0007669"/>
    <property type="project" value="InterPro"/>
</dbReference>
<feature type="region of interest" description="Disordered" evidence="1">
    <location>
        <begin position="175"/>
        <end position="195"/>
    </location>
</feature>
<evidence type="ECO:0000256" key="1">
    <source>
        <dbReference type="SAM" id="MobiDB-lite"/>
    </source>
</evidence>
<feature type="compositionally biased region" description="Low complexity" evidence="1">
    <location>
        <begin position="175"/>
        <end position="188"/>
    </location>
</feature>
<name>G0MVT7_CAEBE</name>
<proteinExistence type="predicted"/>
<evidence type="ECO:0000313" key="4">
    <source>
        <dbReference type="EMBL" id="EGT45307.1"/>
    </source>
</evidence>
<dbReference type="InParanoid" id="G0MVT7"/>
<dbReference type="SMART" id="SM00404">
    <property type="entry name" value="PTPc_motif"/>
    <property type="match status" value="1"/>
</dbReference>
<feature type="compositionally biased region" description="Basic and acidic residues" evidence="1">
    <location>
        <begin position="1693"/>
        <end position="1718"/>
    </location>
</feature>
<dbReference type="InterPro" id="IPR029021">
    <property type="entry name" value="Prot-tyrosine_phosphatase-like"/>
</dbReference>
<reference evidence="5" key="1">
    <citation type="submission" date="2011-07" db="EMBL/GenBank/DDBJ databases">
        <authorList>
            <consortium name="Caenorhabditis brenneri Sequencing and Analysis Consortium"/>
            <person name="Wilson R.K."/>
        </authorList>
    </citation>
    <scope>NUCLEOTIDE SEQUENCE [LARGE SCALE GENOMIC DNA]</scope>
    <source>
        <strain evidence="5">PB2801</strain>
    </source>
</reference>
<keyword evidence="2" id="KW-1133">Transmembrane helix</keyword>
<dbReference type="HOGENOM" id="CLU_246005_0_0_1"/>
<feature type="region of interest" description="Disordered" evidence="1">
    <location>
        <begin position="112"/>
        <end position="154"/>
    </location>
</feature>
<keyword evidence="2" id="KW-0812">Transmembrane</keyword>
<feature type="transmembrane region" description="Helical" evidence="2">
    <location>
        <begin position="204"/>
        <end position="223"/>
    </location>
</feature>
<keyword evidence="5" id="KW-1185">Reference proteome</keyword>
<dbReference type="PANTHER" id="PTHR22956:SF26">
    <property type="entry name" value="TYROSINE-PROTEIN PHOSPHATASE DOMAIN-CONTAINING PROTEIN"/>
    <property type="match status" value="1"/>
</dbReference>
<feature type="compositionally biased region" description="Acidic residues" evidence="1">
    <location>
        <begin position="112"/>
        <end position="128"/>
    </location>
</feature>
<feature type="compositionally biased region" description="Basic and acidic residues" evidence="1">
    <location>
        <begin position="1675"/>
        <end position="1685"/>
    </location>
</feature>
<gene>
    <name evidence="4" type="ORF">CAEBREN_11659</name>
</gene>
<dbReference type="PANTHER" id="PTHR22956">
    <property type="entry name" value="ANKYRIN REPEAT-CONTAINING PROTEIN F37A4.4-RELATED-RELATED"/>
    <property type="match status" value="1"/>
</dbReference>
<feature type="domain" description="Protein-tyrosine phosphatase catalytic" evidence="3">
    <location>
        <begin position="1389"/>
        <end position="1570"/>
    </location>
</feature>
<feature type="region of interest" description="Disordered" evidence="1">
    <location>
        <begin position="1673"/>
        <end position="1718"/>
    </location>
</feature>
<organism evidence="5">
    <name type="scientific">Caenorhabditis brenneri</name>
    <name type="common">Nematode worm</name>
    <dbReference type="NCBI Taxonomy" id="135651"/>
    <lineage>
        <taxon>Eukaryota</taxon>
        <taxon>Metazoa</taxon>
        <taxon>Ecdysozoa</taxon>
        <taxon>Nematoda</taxon>
        <taxon>Chromadorea</taxon>
        <taxon>Rhabditida</taxon>
        <taxon>Rhabditina</taxon>
        <taxon>Rhabditomorpha</taxon>
        <taxon>Rhabditoidea</taxon>
        <taxon>Rhabditidae</taxon>
        <taxon>Peloderinae</taxon>
        <taxon>Caenorhabditis</taxon>
    </lineage>
</organism>
<accession>G0MVT7</accession>